<reference evidence="2 4" key="1">
    <citation type="journal article" date="2008" name="Science">
        <title>The Physcomitrella genome reveals evolutionary insights into the conquest of land by plants.</title>
        <authorList>
            <person name="Rensing S."/>
            <person name="Lang D."/>
            <person name="Zimmer A."/>
            <person name="Terry A."/>
            <person name="Salamov A."/>
            <person name="Shapiro H."/>
            <person name="Nishiyama T."/>
            <person name="Perroud P.-F."/>
            <person name="Lindquist E."/>
            <person name="Kamisugi Y."/>
            <person name="Tanahashi T."/>
            <person name="Sakakibara K."/>
            <person name="Fujita T."/>
            <person name="Oishi K."/>
            <person name="Shin-I T."/>
            <person name="Kuroki Y."/>
            <person name="Toyoda A."/>
            <person name="Suzuki Y."/>
            <person name="Hashimoto A."/>
            <person name="Yamaguchi K."/>
            <person name="Sugano A."/>
            <person name="Kohara Y."/>
            <person name="Fujiyama A."/>
            <person name="Anterola A."/>
            <person name="Aoki S."/>
            <person name="Ashton N."/>
            <person name="Barbazuk W.B."/>
            <person name="Barker E."/>
            <person name="Bennetzen J."/>
            <person name="Bezanilla M."/>
            <person name="Blankenship R."/>
            <person name="Cho S.H."/>
            <person name="Dutcher S."/>
            <person name="Estelle M."/>
            <person name="Fawcett J.A."/>
            <person name="Gundlach H."/>
            <person name="Hanada K."/>
            <person name="Heyl A."/>
            <person name="Hicks K.A."/>
            <person name="Hugh J."/>
            <person name="Lohr M."/>
            <person name="Mayer K."/>
            <person name="Melkozernov A."/>
            <person name="Murata T."/>
            <person name="Nelson D."/>
            <person name="Pils B."/>
            <person name="Prigge M."/>
            <person name="Reiss B."/>
            <person name="Renner T."/>
            <person name="Rombauts S."/>
            <person name="Rushton P."/>
            <person name="Sanderfoot A."/>
            <person name="Schween G."/>
            <person name="Shiu S.-H."/>
            <person name="Stueber K."/>
            <person name="Theodoulou F.L."/>
            <person name="Tu H."/>
            <person name="Van de Peer Y."/>
            <person name="Verrier P.J."/>
            <person name="Waters E."/>
            <person name="Wood A."/>
            <person name="Yang L."/>
            <person name="Cove D."/>
            <person name="Cuming A."/>
            <person name="Hasebe M."/>
            <person name="Lucas S."/>
            <person name="Mishler D.B."/>
            <person name="Reski R."/>
            <person name="Grigoriev I."/>
            <person name="Quatrano R.S."/>
            <person name="Boore J.L."/>
        </authorList>
    </citation>
    <scope>NUCLEOTIDE SEQUENCE [LARGE SCALE GENOMIC DNA]</scope>
    <source>
        <strain evidence="3 4">cv. Gransden 2004</strain>
    </source>
</reference>
<dbReference type="Pfam" id="PF03386">
    <property type="entry name" value="ENOD93"/>
    <property type="match status" value="1"/>
</dbReference>
<dbReference type="EMBL" id="ABEU02000010">
    <property type="protein sequence ID" value="PNR46230.1"/>
    <property type="molecule type" value="Genomic_DNA"/>
</dbReference>
<reference evidence="3" key="3">
    <citation type="submission" date="2020-12" db="UniProtKB">
        <authorList>
            <consortium name="EnsemblPlants"/>
        </authorList>
    </citation>
    <scope>IDENTIFICATION</scope>
</reference>
<dbReference type="RefSeq" id="XP_024386847.1">
    <property type="nucleotide sequence ID" value="XM_024531079.1"/>
</dbReference>
<keyword evidence="4" id="KW-1185">Reference proteome</keyword>
<feature type="transmembrane region" description="Helical" evidence="1">
    <location>
        <begin position="207"/>
        <end position="226"/>
    </location>
</feature>
<keyword evidence="1" id="KW-0812">Transmembrane</keyword>
<sequence length="250" mass="27568">MRDCGERGQLPMHQLKKWREHWQKVPRWCGHGGTAAITHGLAHTPRTHYSPHPARLPSCSACARAPPPIPPLRVPSSADVICCSVLRRNVCISLCSTPFFLFSTGYCLEMAGDLKGWWRQERAEFALQERESTTASFFIPSPVEGKDTKDREAVKLIAEEKRARAKACTDEGMKEGLKAAFVACLATAIPTLTAVRMVPWVKANVNYTGQALIISGATIATYFVVAEQTILECSRKQNATNLEKSRAGLS</sequence>
<dbReference type="STRING" id="3218.A0A2K1JXH5"/>
<accession>A0A2K1JXH5</accession>
<name>A0A2K1JXH5_PHYPA</name>
<dbReference type="GeneID" id="112287738"/>
<dbReference type="OrthoDB" id="1937323at2759"/>
<evidence type="ECO:0000313" key="3">
    <source>
        <dbReference type="EnsemblPlants" id="Pp3c10_3120V3.1"/>
    </source>
</evidence>
<dbReference type="PANTHER" id="PTHR33605">
    <property type="entry name" value="EARLY NODULIN-93"/>
    <property type="match status" value="1"/>
</dbReference>
<evidence type="ECO:0000313" key="4">
    <source>
        <dbReference type="Proteomes" id="UP000006727"/>
    </source>
</evidence>
<protein>
    <submittedName>
        <fullName evidence="2 3">Uncharacterized protein</fullName>
    </submittedName>
</protein>
<proteinExistence type="predicted"/>
<organism evidence="2">
    <name type="scientific">Physcomitrium patens</name>
    <name type="common">Spreading-leaved earth moss</name>
    <name type="synonym">Physcomitrella patens</name>
    <dbReference type="NCBI Taxonomy" id="3218"/>
    <lineage>
        <taxon>Eukaryota</taxon>
        <taxon>Viridiplantae</taxon>
        <taxon>Streptophyta</taxon>
        <taxon>Embryophyta</taxon>
        <taxon>Bryophyta</taxon>
        <taxon>Bryophytina</taxon>
        <taxon>Bryopsida</taxon>
        <taxon>Funariidae</taxon>
        <taxon>Funariales</taxon>
        <taxon>Funariaceae</taxon>
        <taxon>Physcomitrium</taxon>
    </lineage>
</organism>
<dbReference type="Proteomes" id="UP000006727">
    <property type="component" value="Chromosome 10"/>
</dbReference>
<dbReference type="InterPro" id="IPR005050">
    <property type="entry name" value="Enod93"/>
</dbReference>
<evidence type="ECO:0000313" key="2">
    <source>
        <dbReference type="EMBL" id="PNR46230.1"/>
    </source>
</evidence>
<dbReference type="Gramene" id="Pp3c10_3120V3.1">
    <property type="protein sequence ID" value="Pp3c10_3120V3.1"/>
    <property type="gene ID" value="Pp3c10_3120"/>
</dbReference>
<dbReference type="EnsemblPlants" id="Pp3c10_3120V3.1">
    <property type="protein sequence ID" value="Pp3c10_3120V3.1"/>
    <property type="gene ID" value="Pp3c10_3120"/>
</dbReference>
<dbReference type="PANTHER" id="PTHR33605:SF3">
    <property type="entry name" value="EARLY NODULIN-LIKE PROTEIN"/>
    <property type="match status" value="1"/>
</dbReference>
<gene>
    <name evidence="3" type="primary">LOC112287738</name>
    <name evidence="2" type="ORF">PHYPA_013349</name>
</gene>
<dbReference type="AlphaFoldDB" id="A0A2K1JXH5"/>
<feature type="transmembrane region" description="Helical" evidence="1">
    <location>
        <begin position="179"/>
        <end position="201"/>
    </location>
</feature>
<reference evidence="2 4" key="2">
    <citation type="journal article" date="2018" name="Plant J.">
        <title>The Physcomitrella patens chromosome-scale assembly reveals moss genome structure and evolution.</title>
        <authorList>
            <person name="Lang D."/>
            <person name="Ullrich K.K."/>
            <person name="Murat F."/>
            <person name="Fuchs J."/>
            <person name="Jenkins J."/>
            <person name="Haas F.B."/>
            <person name="Piednoel M."/>
            <person name="Gundlach H."/>
            <person name="Van Bel M."/>
            <person name="Meyberg R."/>
            <person name="Vives C."/>
            <person name="Morata J."/>
            <person name="Symeonidi A."/>
            <person name="Hiss M."/>
            <person name="Muchero W."/>
            <person name="Kamisugi Y."/>
            <person name="Saleh O."/>
            <person name="Blanc G."/>
            <person name="Decker E.L."/>
            <person name="van Gessel N."/>
            <person name="Grimwood J."/>
            <person name="Hayes R.D."/>
            <person name="Graham S.W."/>
            <person name="Gunter L.E."/>
            <person name="McDaniel S.F."/>
            <person name="Hoernstein S.N.W."/>
            <person name="Larsson A."/>
            <person name="Li F.W."/>
            <person name="Perroud P.F."/>
            <person name="Phillips J."/>
            <person name="Ranjan P."/>
            <person name="Rokshar D.S."/>
            <person name="Rothfels C.J."/>
            <person name="Schneider L."/>
            <person name="Shu S."/>
            <person name="Stevenson D.W."/>
            <person name="Thummler F."/>
            <person name="Tillich M."/>
            <person name="Villarreal Aguilar J.C."/>
            <person name="Widiez T."/>
            <person name="Wong G.K."/>
            <person name="Wymore A."/>
            <person name="Zhang Y."/>
            <person name="Zimmer A.D."/>
            <person name="Quatrano R.S."/>
            <person name="Mayer K.F.X."/>
            <person name="Goodstein D."/>
            <person name="Casacuberta J.M."/>
            <person name="Vandepoele K."/>
            <person name="Reski R."/>
            <person name="Cuming A.C."/>
            <person name="Tuskan G.A."/>
            <person name="Maumus F."/>
            <person name="Salse J."/>
            <person name="Schmutz J."/>
            <person name="Rensing S.A."/>
        </authorList>
    </citation>
    <scope>NUCLEOTIDE SEQUENCE [LARGE SCALE GENOMIC DNA]</scope>
    <source>
        <strain evidence="3 4">cv. Gransden 2004</strain>
    </source>
</reference>
<keyword evidence="1" id="KW-0472">Membrane</keyword>
<dbReference type="PaxDb" id="3218-PP1S51_293V6.1"/>
<evidence type="ECO:0000256" key="1">
    <source>
        <dbReference type="SAM" id="Phobius"/>
    </source>
</evidence>
<keyword evidence="1" id="KW-1133">Transmembrane helix</keyword>